<evidence type="ECO:0000256" key="1">
    <source>
        <dbReference type="ARBA" id="ARBA00022649"/>
    </source>
</evidence>
<name>A0ABP7M824_9GAMM</name>
<dbReference type="Pfam" id="PF05016">
    <property type="entry name" value="ParE_toxin"/>
    <property type="match status" value="1"/>
</dbReference>
<dbReference type="Gene3D" id="3.30.2310.20">
    <property type="entry name" value="RelE-like"/>
    <property type="match status" value="1"/>
</dbReference>
<reference evidence="3" key="1">
    <citation type="journal article" date="2019" name="Int. J. Syst. Evol. Microbiol.">
        <title>The Global Catalogue of Microorganisms (GCM) 10K type strain sequencing project: providing services to taxonomists for standard genome sequencing and annotation.</title>
        <authorList>
            <consortium name="The Broad Institute Genomics Platform"/>
            <consortium name="The Broad Institute Genome Sequencing Center for Infectious Disease"/>
            <person name="Wu L."/>
            <person name="Ma J."/>
        </authorList>
    </citation>
    <scope>NUCLEOTIDE SEQUENCE [LARGE SCALE GENOMIC DNA]</scope>
    <source>
        <strain evidence="3">JCM 17551</strain>
    </source>
</reference>
<dbReference type="InterPro" id="IPR007712">
    <property type="entry name" value="RelE/ParE_toxin"/>
</dbReference>
<dbReference type="Proteomes" id="UP001501565">
    <property type="component" value="Unassembled WGS sequence"/>
</dbReference>
<evidence type="ECO:0000313" key="2">
    <source>
        <dbReference type="EMBL" id="GAA3917363.1"/>
    </source>
</evidence>
<gene>
    <name evidence="2" type="ORF">GCM10022277_10430</name>
</gene>
<evidence type="ECO:0008006" key="4">
    <source>
        <dbReference type="Google" id="ProtNLM"/>
    </source>
</evidence>
<dbReference type="InterPro" id="IPR035093">
    <property type="entry name" value="RelE/ParE_toxin_dom_sf"/>
</dbReference>
<keyword evidence="1" id="KW-1277">Toxin-antitoxin system</keyword>
<organism evidence="2 3">
    <name type="scientific">Litoribacillus peritrichatus</name>
    <dbReference type="NCBI Taxonomy" id="718191"/>
    <lineage>
        <taxon>Bacteria</taxon>
        <taxon>Pseudomonadati</taxon>
        <taxon>Pseudomonadota</taxon>
        <taxon>Gammaproteobacteria</taxon>
        <taxon>Oceanospirillales</taxon>
        <taxon>Oceanospirillaceae</taxon>
        <taxon>Litoribacillus</taxon>
    </lineage>
</organism>
<dbReference type="RefSeq" id="WP_344796185.1">
    <property type="nucleotide sequence ID" value="NZ_BAABBN010000004.1"/>
</dbReference>
<evidence type="ECO:0000313" key="3">
    <source>
        <dbReference type="Proteomes" id="UP001501565"/>
    </source>
</evidence>
<dbReference type="EMBL" id="BAABBN010000004">
    <property type="protein sequence ID" value="GAA3917363.1"/>
    <property type="molecule type" value="Genomic_DNA"/>
</dbReference>
<sequence>MNLVYTEQAIADMDMTTAWYERQLKGLGLEFLASVEQTVFLICENPTIYPVKHKTLRAALLRRFPFTVFYEVHEKQIIVHALFDNRQDPKRLP</sequence>
<keyword evidence="3" id="KW-1185">Reference proteome</keyword>
<comment type="caution">
    <text evidence="2">The sequence shown here is derived from an EMBL/GenBank/DDBJ whole genome shotgun (WGS) entry which is preliminary data.</text>
</comment>
<accession>A0ABP7M824</accession>
<protein>
    <recommendedName>
        <fullName evidence="4">Type II toxin-antitoxin system RelE/ParE family toxin</fullName>
    </recommendedName>
</protein>
<proteinExistence type="predicted"/>